<dbReference type="CDD" id="cd21572">
    <property type="entry name" value="KLF10_N"/>
    <property type="match status" value="1"/>
</dbReference>
<evidence type="ECO:0000313" key="10">
    <source>
        <dbReference type="EMBL" id="KAL0984930.1"/>
    </source>
</evidence>
<dbReference type="FunFam" id="3.30.160.60:FF:000446">
    <property type="entry name" value="Zinc finger protein"/>
    <property type="match status" value="1"/>
</dbReference>
<sequence length="499" mass="54825">MTNFKSSFIEHPNDSDTMEMNELRCPGIQIQEPQRCHMKTVAIEDMEAVEALMSINNQCKARTFSTFRHANIRPLTPSSDLSEDECPFSPDPPEVQVSMCMTPPYSPPNHEASYIHPAPETVLQHPQTSPCRRQSPRPAEQGLVEPAKQGLMHVVVSLPRSQATSVIRHTADTEHEPCSWSICPATLLEYKQTQSKPKLPQPNPDSIDNPLADTISSRDSGGTGTPADSPAMLAPPQALITVTVPASVGKLQQPPSLSLVTDRDSPYPAPIYCQILPAVPTAAHSHNPPVTSTMVHKHVAETSHQQQSAAAGSPPVFFTGGSVTKVPIMFLVPRPFVPVQPSLLTPGGTKLPAIAPAPGFTCSVVPLSIKQPADMSRVRSHICHHEECGKTYFKSSHLKAHMRTHTGEKPFKCRWEGCERSFARSDELSRHRRTHTGEKCFACPMCHSSFMRSDHLAKHARRHLATKTPCWKTGIHHSADVSRPRCSVLYFPLLPSAKS</sequence>
<evidence type="ECO:0000256" key="7">
    <source>
        <dbReference type="PROSITE-ProRule" id="PRU00042"/>
    </source>
</evidence>
<keyword evidence="3" id="KW-0677">Repeat</keyword>
<evidence type="ECO:0000313" key="11">
    <source>
        <dbReference type="Proteomes" id="UP001557470"/>
    </source>
</evidence>
<evidence type="ECO:0000256" key="8">
    <source>
        <dbReference type="SAM" id="MobiDB-lite"/>
    </source>
</evidence>
<proteinExistence type="predicted"/>
<dbReference type="PROSITE" id="PS50157">
    <property type="entry name" value="ZINC_FINGER_C2H2_2"/>
    <property type="match status" value="3"/>
</dbReference>
<dbReference type="PANTHER" id="PTHR23235:SF64">
    <property type="entry name" value="KRUEPPEL-LIKE FACTOR 10"/>
    <property type="match status" value="1"/>
</dbReference>
<feature type="domain" description="C2H2-type" evidence="9">
    <location>
        <begin position="411"/>
        <end position="440"/>
    </location>
</feature>
<name>A0ABD0WWV7_UMBPY</name>
<dbReference type="FunFam" id="3.30.160.60:FF:000072">
    <property type="entry name" value="zinc finger protein 143 isoform X1"/>
    <property type="match status" value="1"/>
</dbReference>
<protein>
    <recommendedName>
        <fullName evidence="9">C2H2-type domain-containing protein</fullName>
    </recommendedName>
</protein>
<organism evidence="10 11">
    <name type="scientific">Umbra pygmaea</name>
    <name type="common">Eastern mudminnow</name>
    <dbReference type="NCBI Taxonomy" id="75934"/>
    <lineage>
        <taxon>Eukaryota</taxon>
        <taxon>Metazoa</taxon>
        <taxon>Chordata</taxon>
        <taxon>Craniata</taxon>
        <taxon>Vertebrata</taxon>
        <taxon>Euteleostomi</taxon>
        <taxon>Actinopterygii</taxon>
        <taxon>Neopterygii</taxon>
        <taxon>Teleostei</taxon>
        <taxon>Protacanthopterygii</taxon>
        <taxon>Esociformes</taxon>
        <taxon>Umbridae</taxon>
        <taxon>Umbra</taxon>
    </lineage>
</organism>
<evidence type="ECO:0000256" key="1">
    <source>
        <dbReference type="ARBA" id="ARBA00004123"/>
    </source>
</evidence>
<keyword evidence="6" id="KW-0539">Nucleus</keyword>
<comment type="subcellular location">
    <subcellularLocation>
        <location evidence="1">Nucleus</location>
    </subcellularLocation>
</comment>
<dbReference type="EMBL" id="JAGEUA010000004">
    <property type="protein sequence ID" value="KAL0984930.1"/>
    <property type="molecule type" value="Genomic_DNA"/>
</dbReference>
<evidence type="ECO:0000259" key="9">
    <source>
        <dbReference type="PROSITE" id="PS50157"/>
    </source>
</evidence>
<keyword evidence="5" id="KW-0862">Zinc</keyword>
<dbReference type="FunFam" id="3.30.160.60:FF:000018">
    <property type="entry name" value="Krueppel-like factor 15"/>
    <property type="match status" value="1"/>
</dbReference>
<reference evidence="10 11" key="1">
    <citation type="submission" date="2024-06" db="EMBL/GenBank/DDBJ databases">
        <authorList>
            <person name="Pan Q."/>
            <person name="Wen M."/>
            <person name="Jouanno E."/>
            <person name="Zahm M."/>
            <person name="Klopp C."/>
            <person name="Cabau C."/>
            <person name="Louis A."/>
            <person name="Berthelot C."/>
            <person name="Parey E."/>
            <person name="Roest Crollius H."/>
            <person name="Montfort J."/>
            <person name="Robinson-Rechavi M."/>
            <person name="Bouchez O."/>
            <person name="Lampietro C."/>
            <person name="Lopez Roques C."/>
            <person name="Donnadieu C."/>
            <person name="Postlethwait J."/>
            <person name="Bobe J."/>
            <person name="Verreycken H."/>
            <person name="Guiguen Y."/>
        </authorList>
    </citation>
    <scope>NUCLEOTIDE SEQUENCE [LARGE SCALE GENOMIC DNA]</scope>
    <source>
        <strain evidence="10">Up_M1</strain>
        <tissue evidence="10">Testis</tissue>
    </source>
</reference>
<comment type="caution">
    <text evidence="10">The sequence shown here is derived from an EMBL/GenBank/DDBJ whole genome shotgun (WGS) entry which is preliminary data.</text>
</comment>
<dbReference type="PANTHER" id="PTHR23235">
    <property type="entry name" value="KRUEPPEL-LIKE TRANSCRIPTION FACTOR"/>
    <property type="match status" value="1"/>
</dbReference>
<dbReference type="SMART" id="SM00355">
    <property type="entry name" value="ZnF_C2H2"/>
    <property type="match status" value="3"/>
</dbReference>
<keyword evidence="11" id="KW-1185">Reference proteome</keyword>
<evidence type="ECO:0000256" key="6">
    <source>
        <dbReference type="ARBA" id="ARBA00023242"/>
    </source>
</evidence>
<feature type="region of interest" description="Disordered" evidence="8">
    <location>
        <begin position="193"/>
        <end position="232"/>
    </location>
</feature>
<dbReference type="Pfam" id="PF00096">
    <property type="entry name" value="zf-C2H2"/>
    <property type="match status" value="3"/>
</dbReference>
<gene>
    <name evidence="10" type="ORF">UPYG_G00150600</name>
</gene>
<evidence type="ECO:0000256" key="3">
    <source>
        <dbReference type="ARBA" id="ARBA00022737"/>
    </source>
</evidence>
<dbReference type="GO" id="GO:0008270">
    <property type="term" value="F:zinc ion binding"/>
    <property type="evidence" value="ECO:0007669"/>
    <property type="project" value="UniProtKB-KW"/>
</dbReference>
<keyword evidence="2" id="KW-0479">Metal-binding</keyword>
<accession>A0ABD0WWV7</accession>
<dbReference type="SUPFAM" id="SSF57667">
    <property type="entry name" value="beta-beta-alpha zinc fingers"/>
    <property type="match status" value="2"/>
</dbReference>
<dbReference type="Gene3D" id="3.30.160.60">
    <property type="entry name" value="Classic Zinc Finger"/>
    <property type="match status" value="3"/>
</dbReference>
<feature type="domain" description="C2H2-type" evidence="9">
    <location>
        <begin position="381"/>
        <end position="410"/>
    </location>
</feature>
<keyword evidence="4 7" id="KW-0863">Zinc-finger</keyword>
<feature type="domain" description="C2H2-type" evidence="9">
    <location>
        <begin position="441"/>
        <end position="468"/>
    </location>
</feature>
<dbReference type="GO" id="GO:0005634">
    <property type="term" value="C:nucleus"/>
    <property type="evidence" value="ECO:0007669"/>
    <property type="project" value="UniProtKB-SubCell"/>
</dbReference>
<evidence type="ECO:0000256" key="5">
    <source>
        <dbReference type="ARBA" id="ARBA00022833"/>
    </source>
</evidence>
<dbReference type="PROSITE" id="PS00028">
    <property type="entry name" value="ZINC_FINGER_C2H2_1"/>
    <property type="match status" value="3"/>
</dbReference>
<evidence type="ECO:0000256" key="2">
    <source>
        <dbReference type="ARBA" id="ARBA00022723"/>
    </source>
</evidence>
<dbReference type="AlphaFoldDB" id="A0ABD0WWV7"/>
<dbReference type="InterPro" id="IPR036236">
    <property type="entry name" value="Znf_C2H2_sf"/>
</dbReference>
<evidence type="ECO:0000256" key="4">
    <source>
        <dbReference type="ARBA" id="ARBA00022771"/>
    </source>
</evidence>
<dbReference type="Proteomes" id="UP001557470">
    <property type="component" value="Unassembled WGS sequence"/>
</dbReference>
<dbReference type="InterPro" id="IPR013087">
    <property type="entry name" value="Znf_C2H2_type"/>
</dbReference>